<dbReference type="PANTHER" id="PTHR13696:SF96">
    <property type="entry name" value="COBQ_COBB_MIND_PARA NUCLEOTIDE BINDING DOMAIN-CONTAINING PROTEIN"/>
    <property type="match status" value="1"/>
</dbReference>
<dbReference type="SUPFAM" id="SSF52540">
    <property type="entry name" value="P-loop containing nucleoside triphosphate hydrolases"/>
    <property type="match status" value="1"/>
</dbReference>
<proteinExistence type="predicted"/>
<dbReference type="InterPro" id="IPR025669">
    <property type="entry name" value="AAA_dom"/>
</dbReference>
<evidence type="ECO:0000313" key="2">
    <source>
        <dbReference type="EMBL" id="MFB2834678.1"/>
    </source>
</evidence>
<dbReference type="RefSeq" id="WP_413277107.1">
    <property type="nucleotide sequence ID" value="NZ_JBHFNT010000072.1"/>
</dbReference>
<feature type="domain" description="AAA" evidence="1">
    <location>
        <begin position="215"/>
        <end position="396"/>
    </location>
</feature>
<sequence>MKSVVSPYRWIVARSTIESRVSLSLRNTAPERRNILSFHPQLCRNESEVESKLIVNYLLPKLGYTPDTWHQEVSFGRIRLDFLAFAIQKIPFVLDGDSPSGVVMEAKHPGQKLDKHIPRLKRYLISLNLRYGLLTNAKEIRIYERFNDDIQLIFQCSGEKLDSHIDEIKSLIGRGSLKEKPTEVPSVVIKSQNEPIKKTVQIAKPNLETKRKSTMKTIAVYHNKGGVGKTTVAVNLAAALSKKGKKVLLIDIDSQANSTFATGLIKFQFEEDDNLRDCNIYHLLESSDFYFVKDVAKKSNYFNTPEIDVIPSHINLIEGQFKLNRMAATSINRLVTKLKKTDNDYDIVIIDTPPSRDLYAQVALTAADYLIIPSDLKPFANQGLSSVKNFIKEINEGREAIGKPSINVMGVLPSKIATNQKFLQYTFPKQRNAIPEKYNLPLMETVIYERTVLSECTNKTITVGELQIPDPKSIMDYAEVKSYYQPAQAAASEFELLAIEVLEKMEE</sequence>
<dbReference type="InterPro" id="IPR050678">
    <property type="entry name" value="DNA_Partitioning_ATPase"/>
</dbReference>
<dbReference type="Proteomes" id="UP001576780">
    <property type="component" value="Unassembled WGS sequence"/>
</dbReference>
<protein>
    <submittedName>
        <fullName evidence="2">AAA family ATPase</fullName>
    </submittedName>
</protein>
<comment type="caution">
    <text evidence="2">The sequence shown here is derived from an EMBL/GenBank/DDBJ whole genome shotgun (WGS) entry which is preliminary data.</text>
</comment>
<name>A0ABV4WJ40_9CYAN</name>
<dbReference type="Gene3D" id="3.40.50.300">
    <property type="entry name" value="P-loop containing nucleotide triphosphate hydrolases"/>
    <property type="match status" value="1"/>
</dbReference>
<accession>A0ABV4WJ40</accession>
<dbReference type="CDD" id="cd02042">
    <property type="entry name" value="ParAB_family"/>
    <property type="match status" value="1"/>
</dbReference>
<dbReference type="PANTHER" id="PTHR13696">
    <property type="entry name" value="P-LOOP CONTAINING NUCLEOSIDE TRIPHOSPHATE HYDROLASE"/>
    <property type="match status" value="1"/>
</dbReference>
<keyword evidence="3" id="KW-1185">Reference proteome</keyword>
<organism evidence="2 3">
    <name type="scientific">Floridaenema evergladense BLCC-F167</name>
    <dbReference type="NCBI Taxonomy" id="3153639"/>
    <lineage>
        <taxon>Bacteria</taxon>
        <taxon>Bacillati</taxon>
        <taxon>Cyanobacteriota</taxon>
        <taxon>Cyanophyceae</taxon>
        <taxon>Oscillatoriophycideae</taxon>
        <taxon>Aerosakkonematales</taxon>
        <taxon>Aerosakkonemataceae</taxon>
        <taxon>Floridanema</taxon>
        <taxon>Floridanema evergladense</taxon>
    </lineage>
</organism>
<dbReference type="EMBL" id="JBHFNT010000072">
    <property type="protein sequence ID" value="MFB2834678.1"/>
    <property type="molecule type" value="Genomic_DNA"/>
</dbReference>
<dbReference type="InterPro" id="IPR027417">
    <property type="entry name" value="P-loop_NTPase"/>
</dbReference>
<evidence type="ECO:0000259" key="1">
    <source>
        <dbReference type="Pfam" id="PF13614"/>
    </source>
</evidence>
<gene>
    <name evidence="2" type="ORF">ACE1CA_09110</name>
</gene>
<reference evidence="2 3" key="1">
    <citation type="submission" date="2024-09" db="EMBL/GenBank/DDBJ databases">
        <title>Floridaenema gen nov. (Aerosakkonemataceae, Aerosakkonematales ord. nov., Cyanobacteria) from benthic tropical and subtropical fresh waters, with the description of four new species.</title>
        <authorList>
            <person name="Moretto J.A."/>
            <person name="Berthold D.E."/>
            <person name="Lefler F.W."/>
            <person name="Huang I.-S."/>
            <person name="Laughinghouse H. IV."/>
        </authorList>
    </citation>
    <scope>NUCLEOTIDE SEQUENCE [LARGE SCALE GENOMIC DNA]</scope>
    <source>
        <strain evidence="2 3">BLCC-F167</strain>
    </source>
</reference>
<dbReference type="Pfam" id="PF13614">
    <property type="entry name" value="AAA_31"/>
    <property type="match status" value="1"/>
</dbReference>
<evidence type="ECO:0000313" key="3">
    <source>
        <dbReference type="Proteomes" id="UP001576780"/>
    </source>
</evidence>